<dbReference type="InterPro" id="IPR015700">
    <property type="entry name" value="RPC1"/>
</dbReference>
<evidence type="ECO:0000313" key="6">
    <source>
        <dbReference type="Proteomes" id="UP000784294"/>
    </source>
</evidence>
<comment type="caution">
    <text evidence="5">The sequence shown here is derived from an EMBL/GenBank/DDBJ whole genome shotgun (WGS) entry which is preliminary data.</text>
</comment>
<dbReference type="Pfam" id="PF04998">
    <property type="entry name" value="RNA_pol_Rpb1_5"/>
    <property type="match status" value="1"/>
</dbReference>
<keyword evidence="6" id="KW-1185">Reference proteome</keyword>
<evidence type="ECO:0000259" key="4">
    <source>
        <dbReference type="Pfam" id="PF04998"/>
    </source>
</evidence>
<gene>
    <name evidence="5" type="ORF">PXEA_LOCUS2805</name>
</gene>
<dbReference type="PANTHER" id="PTHR48446">
    <property type="entry name" value="DNA-DIRECTED RNA POLYMERASE SUBUNIT BETA' N-TERMINAL SECTION"/>
    <property type="match status" value="1"/>
</dbReference>
<dbReference type="Proteomes" id="UP000784294">
    <property type="component" value="Unassembled WGS sequence"/>
</dbReference>
<organism evidence="5 6">
    <name type="scientific">Protopolystoma xenopodis</name>
    <dbReference type="NCBI Taxonomy" id="117903"/>
    <lineage>
        <taxon>Eukaryota</taxon>
        <taxon>Metazoa</taxon>
        <taxon>Spiralia</taxon>
        <taxon>Lophotrochozoa</taxon>
        <taxon>Platyhelminthes</taxon>
        <taxon>Monogenea</taxon>
        <taxon>Polyopisthocotylea</taxon>
        <taxon>Polystomatidea</taxon>
        <taxon>Polystomatidae</taxon>
        <taxon>Protopolystoma</taxon>
    </lineage>
</organism>
<name>A0A3S4ZQE8_9PLAT</name>
<dbReference type="EC" id="2.7.7.6" evidence="1"/>
<dbReference type="PANTHER" id="PTHR48446:SF1">
    <property type="entry name" value="DNA-DIRECTED RNA POLYMERASE SUBUNIT BETA' N-TERMINAL SECTION"/>
    <property type="match status" value="1"/>
</dbReference>
<evidence type="ECO:0000313" key="5">
    <source>
        <dbReference type="EMBL" id="VEL09365.1"/>
    </source>
</evidence>
<dbReference type="EMBL" id="CAAALY010006164">
    <property type="protein sequence ID" value="VEL09365.1"/>
    <property type="molecule type" value="Genomic_DNA"/>
</dbReference>
<reference evidence="5" key="1">
    <citation type="submission" date="2018-11" db="EMBL/GenBank/DDBJ databases">
        <authorList>
            <consortium name="Pathogen Informatics"/>
        </authorList>
    </citation>
    <scope>NUCLEOTIDE SEQUENCE</scope>
</reference>
<dbReference type="GO" id="GO:0003677">
    <property type="term" value="F:DNA binding"/>
    <property type="evidence" value="ECO:0007669"/>
    <property type="project" value="InterPro"/>
</dbReference>
<dbReference type="AlphaFoldDB" id="A0A3S4ZQE8"/>
<proteinExistence type="predicted"/>
<evidence type="ECO:0000256" key="2">
    <source>
        <dbReference type="ARBA" id="ARBA00022723"/>
    </source>
</evidence>
<dbReference type="GO" id="GO:0046872">
    <property type="term" value="F:metal ion binding"/>
    <property type="evidence" value="ECO:0007669"/>
    <property type="project" value="UniProtKB-KW"/>
</dbReference>
<dbReference type="OrthoDB" id="270392at2759"/>
<accession>A0A3S4ZQE8</accession>
<evidence type="ECO:0000256" key="1">
    <source>
        <dbReference type="ARBA" id="ARBA00012418"/>
    </source>
</evidence>
<evidence type="ECO:0000256" key="3">
    <source>
        <dbReference type="ARBA" id="ARBA00022833"/>
    </source>
</evidence>
<sequence length="71" mass="7826">MVICVPGVFAEHTRSNNITEVERVLGIEAARRVVIDELLSVMAGHGVDVNVRHVMLLADTMTNRVSYIVHA</sequence>
<dbReference type="InterPro" id="IPR007081">
    <property type="entry name" value="RNA_pol_Rpb1_5"/>
</dbReference>
<feature type="domain" description="RNA polymerase Rpb1" evidence="4">
    <location>
        <begin position="5"/>
        <end position="68"/>
    </location>
</feature>
<dbReference type="GO" id="GO:0003899">
    <property type="term" value="F:DNA-directed RNA polymerase activity"/>
    <property type="evidence" value="ECO:0007669"/>
    <property type="project" value="UniProtKB-EC"/>
</dbReference>
<dbReference type="GO" id="GO:0006351">
    <property type="term" value="P:DNA-templated transcription"/>
    <property type="evidence" value="ECO:0007669"/>
    <property type="project" value="InterPro"/>
</dbReference>
<keyword evidence="2" id="KW-0479">Metal-binding</keyword>
<protein>
    <recommendedName>
        <fullName evidence="1">DNA-directed RNA polymerase</fullName>
        <ecNumber evidence="1">2.7.7.6</ecNumber>
    </recommendedName>
</protein>
<dbReference type="SUPFAM" id="SSF64484">
    <property type="entry name" value="beta and beta-prime subunits of DNA dependent RNA-polymerase"/>
    <property type="match status" value="1"/>
</dbReference>
<keyword evidence="3" id="KW-0862">Zinc</keyword>